<proteinExistence type="predicted"/>
<dbReference type="RefSeq" id="WP_047261107.1">
    <property type="nucleotide sequence ID" value="NZ_CP011542.1"/>
</dbReference>
<gene>
    <name evidence="2" type="ORF">CMUST_01995</name>
</gene>
<sequence length="60" mass="6905">MWQKVKSIAQWLGIVLFCVMLTTKTTGSFDYLWISAALFFFLAVPTFVEWVAKTRRAAQS</sequence>
<evidence type="ECO:0000313" key="2">
    <source>
        <dbReference type="EMBL" id="AKK04744.1"/>
    </source>
</evidence>
<organism evidence="2 3">
    <name type="scientific">Corynebacterium mustelae</name>
    <dbReference type="NCBI Taxonomy" id="571915"/>
    <lineage>
        <taxon>Bacteria</taxon>
        <taxon>Bacillati</taxon>
        <taxon>Actinomycetota</taxon>
        <taxon>Actinomycetes</taxon>
        <taxon>Mycobacteriales</taxon>
        <taxon>Corynebacteriaceae</taxon>
        <taxon>Corynebacterium</taxon>
    </lineage>
</organism>
<dbReference type="OrthoDB" id="9966484at2"/>
<feature type="transmembrane region" description="Helical" evidence="1">
    <location>
        <begin position="7"/>
        <end position="25"/>
    </location>
</feature>
<keyword evidence="3" id="KW-1185">Reference proteome</keyword>
<dbReference type="EMBL" id="CP011542">
    <property type="protein sequence ID" value="AKK04744.1"/>
    <property type="molecule type" value="Genomic_DNA"/>
</dbReference>
<accession>A0A0G3GUC6</accession>
<evidence type="ECO:0000256" key="1">
    <source>
        <dbReference type="SAM" id="Phobius"/>
    </source>
</evidence>
<evidence type="ECO:0000313" key="3">
    <source>
        <dbReference type="Proteomes" id="UP000035199"/>
    </source>
</evidence>
<dbReference type="KEGG" id="cmv:CMUST_01995"/>
<dbReference type="PATRIC" id="fig|571915.4.peg.424"/>
<name>A0A0G3GUC6_9CORY</name>
<keyword evidence="1" id="KW-1133">Transmembrane helix</keyword>
<dbReference type="AlphaFoldDB" id="A0A0G3GUC6"/>
<reference evidence="2 3" key="1">
    <citation type="journal article" date="2015" name="Genome Announc.">
        <title>Complete Genome Sequence of the Type Strain Corynebacterium mustelae DSM 45274, Isolated from Various Tissues of a Male Ferret with Lethal Sepsis.</title>
        <authorList>
            <person name="Ruckert C."/>
            <person name="Eimer J."/>
            <person name="Winkler A."/>
            <person name="Tauch A."/>
        </authorList>
    </citation>
    <scope>NUCLEOTIDE SEQUENCE [LARGE SCALE GENOMIC DNA]</scope>
    <source>
        <strain evidence="2 3">DSM 45274</strain>
    </source>
</reference>
<keyword evidence="1" id="KW-0472">Membrane</keyword>
<keyword evidence="1" id="KW-0812">Transmembrane</keyword>
<protein>
    <submittedName>
        <fullName evidence="2">Uncharacterized protein</fullName>
    </submittedName>
</protein>
<feature type="transmembrane region" description="Helical" evidence="1">
    <location>
        <begin position="31"/>
        <end position="52"/>
    </location>
</feature>
<reference evidence="3" key="2">
    <citation type="submission" date="2015-05" db="EMBL/GenBank/DDBJ databases">
        <title>Complete genome sequence of Corynebacterium mustelae DSM 45274, isolated from various tissues of a male ferret with lethal sepsis.</title>
        <authorList>
            <person name="Ruckert C."/>
            <person name="Albersmeier A."/>
            <person name="Winkler A."/>
            <person name="Tauch A."/>
        </authorList>
    </citation>
    <scope>NUCLEOTIDE SEQUENCE [LARGE SCALE GENOMIC DNA]</scope>
    <source>
        <strain evidence="3">DSM 45274</strain>
    </source>
</reference>
<dbReference type="Proteomes" id="UP000035199">
    <property type="component" value="Chromosome"/>
</dbReference>